<dbReference type="Pfam" id="PF05970">
    <property type="entry name" value="PIF1"/>
    <property type="match status" value="1"/>
</dbReference>
<dbReference type="GO" id="GO:0005524">
    <property type="term" value="F:ATP binding"/>
    <property type="evidence" value="ECO:0007669"/>
    <property type="project" value="UniProtKB-KW"/>
</dbReference>
<comment type="cofactor">
    <cofactor evidence="1">
        <name>Mg(2+)</name>
        <dbReference type="ChEBI" id="CHEBI:18420"/>
    </cofactor>
</comment>
<organism evidence="4 5">
    <name type="scientific">Phytophthora fragariaefolia</name>
    <dbReference type="NCBI Taxonomy" id="1490495"/>
    <lineage>
        <taxon>Eukaryota</taxon>
        <taxon>Sar</taxon>
        <taxon>Stramenopiles</taxon>
        <taxon>Oomycota</taxon>
        <taxon>Peronosporomycetes</taxon>
        <taxon>Peronosporales</taxon>
        <taxon>Peronosporaceae</taxon>
        <taxon>Phytophthora</taxon>
    </lineage>
</organism>
<evidence type="ECO:0000313" key="5">
    <source>
        <dbReference type="Proteomes" id="UP001165121"/>
    </source>
</evidence>
<keyword evidence="1" id="KW-0234">DNA repair</keyword>
<evidence type="ECO:0000259" key="3">
    <source>
        <dbReference type="Pfam" id="PF05970"/>
    </source>
</evidence>
<evidence type="ECO:0000256" key="2">
    <source>
        <dbReference type="SAM" id="MobiDB-lite"/>
    </source>
</evidence>
<dbReference type="EMBL" id="BSXT01001362">
    <property type="protein sequence ID" value="GMF41683.1"/>
    <property type="molecule type" value="Genomic_DNA"/>
</dbReference>
<feature type="compositionally biased region" description="Acidic residues" evidence="2">
    <location>
        <begin position="73"/>
        <end position="85"/>
    </location>
</feature>
<keyword evidence="1" id="KW-0347">Helicase</keyword>
<dbReference type="AlphaFoldDB" id="A0A9W6XMW8"/>
<dbReference type="OrthoDB" id="105827at2759"/>
<dbReference type="Proteomes" id="UP001165121">
    <property type="component" value="Unassembled WGS sequence"/>
</dbReference>
<dbReference type="EC" id="5.6.2.3" evidence="1"/>
<evidence type="ECO:0000256" key="1">
    <source>
        <dbReference type="RuleBase" id="RU363044"/>
    </source>
</evidence>
<feature type="region of interest" description="Disordered" evidence="2">
    <location>
        <begin position="68"/>
        <end position="87"/>
    </location>
</feature>
<dbReference type="GO" id="GO:0043139">
    <property type="term" value="F:5'-3' DNA helicase activity"/>
    <property type="evidence" value="ECO:0007669"/>
    <property type="project" value="UniProtKB-EC"/>
</dbReference>
<protein>
    <recommendedName>
        <fullName evidence="1">ATP-dependent DNA helicase</fullName>
        <ecNumber evidence="1">5.6.2.3</ecNumber>
    </recommendedName>
</protein>
<proteinExistence type="inferred from homology"/>
<gene>
    <name evidence="4" type="ORF">Pfra01_001330900</name>
</gene>
<dbReference type="GO" id="GO:0006281">
    <property type="term" value="P:DNA repair"/>
    <property type="evidence" value="ECO:0007669"/>
    <property type="project" value="UniProtKB-KW"/>
</dbReference>
<keyword evidence="5" id="KW-1185">Reference proteome</keyword>
<keyword evidence="1" id="KW-0378">Hydrolase</keyword>
<keyword evidence="1" id="KW-0227">DNA damage</keyword>
<comment type="similarity">
    <text evidence="1">Belongs to the helicase family.</text>
</comment>
<comment type="catalytic activity">
    <reaction evidence="1">
        <text>ATP + H2O = ADP + phosphate + H(+)</text>
        <dbReference type="Rhea" id="RHEA:13065"/>
        <dbReference type="ChEBI" id="CHEBI:15377"/>
        <dbReference type="ChEBI" id="CHEBI:15378"/>
        <dbReference type="ChEBI" id="CHEBI:30616"/>
        <dbReference type="ChEBI" id="CHEBI:43474"/>
        <dbReference type="ChEBI" id="CHEBI:456216"/>
        <dbReference type="EC" id="5.6.2.3"/>
    </reaction>
</comment>
<dbReference type="PANTHER" id="PTHR10492:SF57">
    <property type="entry name" value="ATP-DEPENDENT DNA HELICASE"/>
    <property type="match status" value="1"/>
</dbReference>
<sequence>MDACLKSSTLWAHFKQLHLTENMRVRLAGNNSTAAELAAFSEILLQVGEGRHEVDRSIDRDFVKIPQDMSIENNDDDREESEDEEIRPGAVPRGLKKIIDVMYADINDPDIAMDDYFVNRTILTTTNTLVHRIKEAVSKRLSGDSRVYLSIDKVDDDNEEYFFKQEVLHSININGIPPH</sequence>
<accession>A0A9W6XMW8</accession>
<evidence type="ECO:0000313" key="4">
    <source>
        <dbReference type="EMBL" id="GMF41683.1"/>
    </source>
</evidence>
<keyword evidence="1" id="KW-0067">ATP-binding</keyword>
<feature type="domain" description="DNA helicase Pif1-like DEAD-box helicase" evidence="3">
    <location>
        <begin position="2"/>
        <end position="53"/>
    </location>
</feature>
<comment type="caution">
    <text evidence="4">The sequence shown here is derived from an EMBL/GenBank/DDBJ whole genome shotgun (WGS) entry which is preliminary data.</text>
</comment>
<reference evidence="4" key="1">
    <citation type="submission" date="2023-04" db="EMBL/GenBank/DDBJ databases">
        <title>Phytophthora fragariaefolia NBRC 109709.</title>
        <authorList>
            <person name="Ichikawa N."/>
            <person name="Sato H."/>
            <person name="Tonouchi N."/>
        </authorList>
    </citation>
    <scope>NUCLEOTIDE SEQUENCE</scope>
    <source>
        <strain evidence="4">NBRC 109709</strain>
    </source>
</reference>
<dbReference type="InterPro" id="IPR010285">
    <property type="entry name" value="DNA_helicase_pif1-like_DEAD"/>
</dbReference>
<dbReference type="GO" id="GO:0000723">
    <property type="term" value="P:telomere maintenance"/>
    <property type="evidence" value="ECO:0007669"/>
    <property type="project" value="InterPro"/>
</dbReference>
<dbReference type="GO" id="GO:0016787">
    <property type="term" value="F:hydrolase activity"/>
    <property type="evidence" value="ECO:0007669"/>
    <property type="project" value="UniProtKB-KW"/>
</dbReference>
<name>A0A9W6XMW8_9STRA</name>
<dbReference type="GO" id="GO:0006310">
    <property type="term" value="P:DNA recombination"/>
    <property type="evidence" value="ECO:0007669"/>
    <property type="project" value="UniProtKB-KW"/>
</dbReference>
<keyword evidence="1" id="KW-0547">Nucleotide-binding</keyword>
<keyword evidence="1" id="KW-0233">DNA recombination</keyword>
<dbReference type="PANTHER" id="PTHR10492">
    <property type="match status" value="1"/>
</dbReference>